<protein>
    <submittedName>
        <fullName evidence="6">Uncharacterized protein</fullName>
    </submittedName>
</protein>
<dbReference type="GO" id="GO:0016020">
    <property type="term" value="C:membrane"/>
    <property type="evidence" value="ECO:0007669"/>
    <property type="project" value="UniProtKB-SubCell"/>
</dbReference>
<feature type="transmembrane region" description="Helical" evidence="5">
    <location>
        <begin position="62"/>
        <end position="86"/>
    </location>
</feature>
<comment type="subcellular location">
    <subcellularLocation>
        <location evidence="1">Membrane</location>
        <topology evidence="1">Multi-pass membrane protein</topology>
    </subcellularLocation>
</comment>
<evidence type="ECO:0000256" key="4">
    <source>
        <dbReference type="ARBA" id="ARBA00023136"/>
    </source>
</evidence>
<feature type="transmembrane region" description="Helical" evidence="5">
    <location>
        <begin position="31"/>
        <end position="50"/>
    </location>
</feature>
<reference evidence="6" key="1">
    <citation type="submission" date="2021-10" db="EMBL/GenBank/DDBJ databases">
        <title>Tropical sea cucumber genome reveals ecological adaptation and Cuvierian tubules defense mechanism.</title>
        <authorList>
            <person name="Chen T."/>
        </authorList>
    </citation>
    <scope>NUCLEOTIDE SEQUENCE</scope>
    <source>
        <strain evidence="6">Nanhai2018</strain>
        <tissue evidence="6">Muscle</tissue>
    </source>
</reference>
<keyword evidence="3 5" id="KW-1133">Transmembrane helix</keyword>
<dbReference type="InterPro" id="IPR007237">
    <property type="entry name" value="CD20-like"/>
</dbReference>
<accession>A0A9Q1BFJ7</accession>
<feature type="transmembrane region" description="Helical" evidence="5">
    <location>
        <begin position="6"/>
        <end position="24"/>
    </location>
</feature>
<evidence type="ECO:0000256" key="5">
    <source>
        <dbReference type="SAM" id="Phobius"/>
    </source>
</evidence>
<evidence type="ECO:0000313" key="6">
    <source>
        <dbReference type="EMBL" id="KAJ8023299.1"/>
    </source>
</evidence>
<dbReference type="OrthoDB" id="10071849at2759"/>
<dbReference type="AlphaFoldDB" id="A0A9Q1BFJ7"/>
<organism evidence="6 7">
    <name type="scientific">Holothuria leucospilota</name>
    <name type="common">Black long sea cucumber</name>
    <name type="synonym">Mertensiothuria leucospilota</name>
    <dbReference type="NCBI Taxonomy" id="206669"/>
    <lineage>
        <taxon>Eukaryota</taxon>
        <taxon>Metazoa</taxon>
        <taxon>Echinodermata</taxon>
        <taxon>Eleutherozoa</taxon>
        <taxon>Echinozoa</taxon>
        <taxon>Holothuroidea</taxon>
        <taxon>Aspidochirotacea</taxon>
        <taxon>Aspidochirotida</taxon>
        <taxon>Holothuriidae</taxon>
        <taxon>Holothuria</taxon>
    </lineage>
</organism>
<keyword evidence="7" id="KW-1185">Reference proteome</keyword>
<evidence type="ECO:0000256" key="3">
    <source>
        <dbReference type="ARBA" id="ARBA00022989"/>
    </source>
</evidence>
<dbReference type="EMBL" id="JAIZAY010000019">
    <property type="protein sequence ID" value="KAJ8023299.1"/>
    <property type="molecule type" value="Genomic_DNA"/>
</dbReference>
<gene>
    <name evidence="6" type="ORF">HOLleu_35677</name>
</gene>
<dbReference type="Proteomes" id="UP001152320">
    <property type="component" value="Chromosome 19"/>
</dbReference>
<evidence type="ECO:0000256" key="2">
    <source>
        <dbReference type="ARBA" id="ARBA00022692"/>
    </source>
</evidence>
<sequence>MGVLQIIFGVTEFSLGILVILAPSAIDVFDYFCRGIWNGVLAIIAGSLGVSEIKTECVARVYMVTSITIAILCADCFIYAAIGVLLKQGVSSTYDTFCKTLHCAYRPYVLKSRRIYITGQK</sequence>
<keyword evidence="4 5" id="KW-0472">Membrane</keyword>
<comment type="caution">
    <text evidence="6">The sequence shown here is derived from an EMBL/GenBank/DDBJ whole genome shotgun (WGS) entry which is preliminary data.</text>
</comment>
<keyword evidence="2 5" id="KW-0812">Transmembrane</keyword>
<evidence type="ECO:0000256" key="1">
    <source>
        <dbReference type="ARBA" id="ARBA00004141"/>
    </source>
</evidence>
<dbReference type="Pfam" id="PF04103">
    <property type="entry name" value="CD20"/>
    <property type="match status" value="1"/>
</dbReference>
<name>A0A9Q1BFJ7_HOLLE</name>
<proteinExistence type="predicted"/>
<evidence type="ECO:0000313" key="7">
    <source>
        <dbReference type="Proteomes" id="UP001152320"/>
    </source>
</evidence>